<dbReference type="EMBL" id="HG994359">
    <property type="protein sequence ID" value="CAF2095342.1"/>
    <property type="molecule type" value="Genomic_DNA"/>
</dbReference>
<dbReference type="InterPro" id="IPR000668">
    <property type="entry name" value="Peptidase_C1A_C"/>
</dbReference>
<evidence type="ECO:0000259" key="1">
    <source>
        <dbReference type="Pfam" id="PF00112"/>
    </source>
</evidence>
<reference evidence="2" key="1">
    <citation type="submission" date="2021-01" db="EMBL/GenBank/DDBJ databases">
        <authorList>
            <consortium name="Genoscope - CEA"/>
            <person name="William W."/>
        </authorList>
    </citation>
    <scope>NUCLEOTIDE SEQUENCE</scope>
</reference>
<gene>
    <name evidence="2" type="ORF">DARMORV10_A05P10060.1</name>
</gene>
<protein>
    <submittedName>
        <fullName evidence="2">(rape) hypothetical protein</fullName>
    </submittedName>
</protein>
<dbReference type="SUPFAM" id="SSF54001">
    <property type="entry name" value="Cysteine proteinases"/>
    <property type="match status" value="1"/>
</dbReference>
<dbReference type="AlphaFoldDB" id="A0A816TA68"/>
<sequence length="102" mass="12191">MCSLSHCLTYTLDNDVSQNFRCRHRNTIHTDEVDEFEYIPAVNNDELKQLIYRSPRRRVDISFHQILIVGYGFDEFGQPYWIIQCSYGRGWGNQGFGYVYRR</sequence>
<name>A0A816TA68_BRANA</name>
<organism evidence="2">
    <name type="scientific">Brassica napus</name>
    <name type="common">Rape</name>
    <dbReference type="NCBI Taxonomy" id="3708"/>
    <lineage>
        <taxon>Eukaryota</taxon>
        <taxon>Viridiplantae</taxon>
        <taxon>Streptophyta</taxon>
        <taxon>Embryophyta</taxon>
        <taxon>Tracheophyta</taxon>
        <taxon>Spermatophyta</taxon>
        <taxon>Magnoliopsida</taxon>
        <taxon>eudicotyledons</taxon>
        <taxon>Gunneridae</taxon>
        <taxon>Pentapetalae</taxon>
        <taxon>rosids</taxon>
        <taxon>malvids</taxon>
        <taxon>Brassicales</taxon>
        <taxon>Brassicaceae</taxon>
        <taxon>Brassiceae</taxon>
        <taxon>Brassica</taxon>
    </lineage>
</organism>
<feature type="domain" description="Peptidase C1A papain C-terminal" evidence="1">
    <location>
        <begin position="51"/>
        <end position="101"/>
    </location>
</feature>
<dbReference type="Pfam" id="PF00112">
    <property type="entry name" value="Peptidase_C1"/>
    <property type="match status" value="1"/>
</dbReference>
<dbReference type="Gene3D" id="3.90.70.10">
    <property type="entry name" value="Cysteine proteinases"/>
    <property type="match status" value="1"/>
</dbReference>
<dbReference type="Proteomes" id="UP001295469">
    <property type="component" value="Chromosome A05"/>
</dbReference>
<evidence type="ECO:0000313" key="2">
    <source>
        <dbReference type="EMBL" id="CAF2095342.1"/>
    </source>
</evidence>
<dbReference type="InterPro" id="IPR038765">
    <property type="entry name" value="Papain-like_cys_pep_sf"/>
</dbReference>
<accession>A0A816TA68</accession>
<feature type="non-terminal residue" evidence="2">
    <location>
        <position position="102"/>
    </location>
</feature>
<dbReference type="GO" id="GO:0008234">
    <property type="term" value="F:cysteine-type peptidase activity"/>
    <property type="evidence" value="ECO:0007669"/>
    <property type="project" value="InterPro"/>
</dbReference>
<proteinExistence type="predicted"/>
<dbReference type="GO" id="GO:0006508">
    <property type="term" value="P:proteolysis"/>
    <property type="evidence" value="ECO:0007669"/>
    <property type="project" value="InterPro"/>
</dbReference>